<dbReference type="Pfam" id="PF11387">
    <property type="entry name" value="DUF2795"/>
    <property type="match status" value="1"/>
</dbReference>
<evidence type="ECO:0000313" key="2">
    <source>
        <dbReference type="EMBL" id="SOD58868.1"/>
    </source>
</evidence>
<name>A0A286DJL5_9ACTN</name>
<evidence type="ECO:0008006" key="4">
    <source>
        <dbReference type="Google" id="ProtNLM"/>
    </source>
</evidence>
<dbReference type="AlphaFoldDB" id="A0A286DJL5"/>
<dbReference type="Proteomes" id="UP000219072">
    <property type="component" value="Unassembled WGS sequence"/>
</dbReference>
<gene>
    <name evidence="2" type="ORF">SAMN06297387_101365</name>
</gene>
<keyword evidence="3" id="KW-1185">Reference proteome</keyword>
<organism evidence="2 3">
    <name type="scientific">Streptomyces zhaozhouensis</name>
    <dbReference type="NCBI Taxonomy" id="1300267"/>
    <lineage>
        <taxon>Bacteria</taxon>
        <taxon>Bacillati</taxon>
        <taxon>Actinomycetota</taxon>
        <taxon>Actinomycetes</taxon>
        <taxon>Kitasatosporales</taxon>
        <taxon>Streptomycetaceae</taxon>
        <taxon>Streptomyces</taxon>
    </lineage>
</organism>
<dbReference type="OrthoDB" id="5519961at2"/>
<proteinExistence type="predicted"/>
<dbReference type="InterPro" id="IPR021527">
    <property type="entry name" value="DUF2795"/>
</dbReference>
<evidence type="ECO:0000256" key="1">
    <source>
        <dbReference type="SAM" id="MobiDB-lite"/>
    </source>
</evidence>
<reference evidence="2 3" key="1">
    <citation type="submission" date="2017-09" db="EMBL/GenBank/DDBJ databases">
        <authorList>
            <person name="Ehlers B."/>
            <person name="Leendertz F.H."/>
        </authorList>
    </citation>
    <scope>NUCLEOTIDE SEQUENCE [LARGE SCALE GENOMIC DNA]</scope>
    <source>
        <strain evidence="2 3">CGMCC 4.7095</strain>
    </source>
</reference>
<dbReference type="RefSeq" id="WP_097229118.1">
    <property type="nucleotide sequence ID" value="NZ_OCNE01000001.1"/>
</dbReference>
<sequence length="133" mass="14970">MQQRGSDQHSPRRDDEMKHELQGMLRGERPSRAEEWHDPEPAADDDPPLAGGPVRPGTGGDLGEQDDEAFRFELARYLRRTDFPAERPGVLAALDENHAPEPLIETVRAELPEEHAYRNVQEVAVALGHHPRT</sequence>
<dbReference type="EMBL" id="OCNE01000001">
    <property type="protein sequence ID" value="SOD58868.1"/>
    <property type="molecule type" value="Genomic_DNA"/>
</dbReference>
<accession>A0A286DJL5</accession>
<feature type="region of interest" description="Disordered" evidence="1">
    <location>
        <begin position="1"/>
        <end position="68"/>
    </location>
</feature>
<feature type="compositionally biased region" description="Basic and acidic residues" evidence="1">
    <location>
        <begin position="1"/>
        <end position="40"/>
    </location>
</feature>
<evidence type="ECO:0000313" key="3">
    <source>
        <dbReference type="Proteomes" id="UP000219072"/>
    </source>
</evidence>
<protein>
    <recommendedName>
        <fullName evidence="4">DUF2795 domain-containing protein</fullName>
    </recommendedName>
</protein>